<dbReference type="PANTHER" id="PTHR31739">
    <property type="entry name" value="ENT-COPALYL DIPHOSPHATE SYNTHASE, CHLOROPLASTIC"/>
    <property type="match status" value="1"/>
</dbReference>
<dbReference type="GO" id="GO:0010333">
    <property type="term" value="F:terpene synthase activity"/>
    <property type="evidence" value="ECO:0007669"/>
    <property type="project" value="InterPro"/>
</dbReference>
<dbReference type="EMBL" id="JABCRI010000003">
    <property type="protein sequence ID" value="KAF8409325.1"/>
    <property type="molecule type" value="Genomic_DNA"/>
</dbReference>
<sequence>MSTTCHLFFGLWTMYLESIVQRCGHGVPSIYPMDEELIKLCMVDRLERLGLAEHFFEGIEDVLAHVYRNFINEEPQAMAEYVVPLQIYKDSLAFRLLRLHGYHVSPRRFCWFLSRKDILLHMDENYEYFFSAMFNVYRAADFIFSGENDLEDARLFAKKILKKQTSRQNTKDGVVMQSNLQSEVKHEISLAWLARLDHLEHRMCIEGSKSSDLWMGKASFYRLSCLNIMLLQLATENYTTRQSIYRNELDELRRWSKDSGLCDMGFAREKTTYCYFAMAATISLSYLSDVRMVAAKSGIIVIIVTVADDFFDIGGSLDELKILMEAVRRWEGKGLLDTDGAEVEYAPTIDEYLQDAMTSVAVQNIALPTSCLVSPPLPKHIMGCPQNEMVTNLLMVSTRLLNDVQSYQREQEEGKLNIVLLYMKENPDLDIEDSITRTRRTLDEKKKELLKHILVDGISDMPKACKQVHLAL</sequence>
<dbReference type="InterPro" id="IPR050148">
    <property type="entry name" value="Terpene_synthase-like"/>
</dbReference>
<comment type="caution">
    <text evidence="7">The sequence shown here is derived from an EMBL/GenBank/DDBJ whole genome shotgun (WGS) entry which is preliminary data.</text>
</comment>
<dbReference type="InterPro" id="IPR008930">
    <property type="entry name" value="Terpenoid_cyclase/PrenylTrfase"/>
</dbReference>
<dbReference type="Gene3D" id="1.50.10.130">
    <property type="entry name" value="Terpene synthase, N-terminal domain"/>
    <property type="match status" value="1"/>
</dbReference>
<protein>
    <submittedName>
        <fullName evidence="7">Uncharacterized protein</fullName>
    </submittedName>
</protein>
<evidence type="ECO:0000256" key="2">
    <source>
        <dbReference type="ARBA" id="ARBA00022723"/>
    </source>
</evidence>
<dbReference type="Gene3D" id="1.10.600.10">
    <property type="entry name" value="Farnesyl Diphosphate Synthase"/>
    <property type="match status" value="2"/>
</dbReference>
<dbReference type="Pfam" id="PF19086">
    <property type="entry name" value="Terpene_syn_C_2"/>
    <property type="match status" value="1"/>
</dbReference>
<organism evidence="7 8">
    <name type="scientific">Tetracentron sinense</name>
    <name type="common">Spur-leaf</name>
    <dbReference type="NCBI Taxonomy" id="13715"/>
    <lineage>
        <taxon>Eukaryota</taxon>
        <taxon>Viridiplantae</taxon>
        <taxon>Streptophyta</taxon>
        <taxon>Embryophyta</taxon>
        <taxon>Tracheophyta</taxon>
        <taxon>Spermatophyta</taxon>
        <taxon>Magnoliopsida</taxon>
        <taxon>Trochodendrales</taxon>
        <taxon>Trochodendraceae</taxon>
        <taxon>Tetracentron</taxon>
    </lineage>
</organism>
<dbReference type="InterPro" id="IPR008949">
    <property type="entry name" value="Isoprenoid_synthase_dom_sf"/>
</dbReference>
<evidence type="ECO:0000313" key="7">
    <source>
        <dbReference type="EMBL" id="KAF8409325.1"/>
    </source>
</evidence>
<dbReference type="InterPro" id="IPR005630">
    <property type="entry name" value="Terpene_synthase_metal-bd"/>
</dbReference>
<reference evidence="7 8" key="1">
    <citation type="submission" date="2020-04" db="EMBL/GenBank/DDBJ databases">
        <title>Plant Genome Project.</title>
        <authorList>
            <person name="Zhang R.-G."/>
        </authorList>
    </citation>
    <scope>NUCLEOTIDE SEQUENCE [LARGE SCALE GENOMIC DNA]</scope>
    <source>
        <strain evidence="7">YNK0</strain>
        <tissue evidence="7">Leaf</tissue>
    </source>
</reference>
<keyword evidence="3" id="KW-0460">Magnesium</keyword>
<accession>A0A834ZKY4</accession>
<name>A0A834ZKY4_TETSI</name>
<feature type="domain" description="Terpene synthase N-terminal" evidence="5">
    <location>
        <begin position="18"/>
        <end position="187"/>
    </location>
</feature>
<feature type="signal peptide" evidence="4">
    <location>
        <begin position="1"/>
        <end position="18"/>
    </location>
</feature>
<dbReference type="SUPFAM" id="SSF48239">
    <property type="entry name" value="Terpenoid cyclases/Protein prenyltransferases"/>
    <property type="match status" value="1"/>
</dbReference>
<dbReference type="InterPro" id="IPR001906">
    <property type="entry name" value="Terpene_synth_N"/>
</dbReference>
<evidence type="ECO:0000259" key="5">
    <source>
        <dbReference type="Pfam" id="PF01397"/>
    </source>
</evidence>
<dbReference type="OrthoDB" id="2343925at2759"/>
<dbReference type="AlphaFoldDB" id="A0A834ZKY4"/>
<proteinExistence type="predicted"/>
<evidence type="ECO:0000259" key="6">
    <source>
        <dbReference type="Pfam" id="PF03936"/>
    </source>
</evidence>
<evidence type="ECO:0000256" key="3">
    <source>
        <dbReference type="ARBA" id="ARBA00022842"/>
    </source>
</evidence>
<gene>
    <name evidence="7" type="ORF">HHK36_005399</name>
</gene>
<evidence type="ECO:0000256" key="1">
    <source>
        <dbReference type="ARBA" id="ARBA00001946"/>
    </source>
</evidence>
<dbReference type="OMA" id="EVEYAPT"/>
<dbReference type="GO" id="GO:0000287">
    <property type="term" value="F:magnesium ion binding"/>
    <property type="evidence" value="ECO:0007669"/>
    <property type="project" value="InterPro"/>
</dbReference>
<dbReference type="InterPro" id="IPR036965">
    <property type="entry name" value="Terpene_synth_N_sf"/>
</dbReference>
<feature type="chain" id="PRO_5032946045" evidence="4">
    <location>
        <begin position="19"/>
        <end position="472"/>
    </location>
</feature>
<dbReference type="Pfam" id="PF01397">
    <property type="entry name" value="Terpene_synth"/>
    <property type="match status" value="1"/>
</dbReference>
<keyword evidence="2" id="KW-0479">Metal-binding</keyword>
<evidence type="ECO:0000256" key="4">
    <source>
        <dbReference type="SAM" id="SignalP"/>
    </source>
</evidence>
<evidence type="ECO:0000313" key="8">
    <source>
        <dbReference type="Proteomes" id="UP000655225"/>
    </source>
</evidence>
<dbReference type="PANTHER" id="PTHR31739:SF25">
    <property type="entry name" value="(E,E)-GERANYLLINALOOL SYNTHASE"/>
    <property type="match status" value="1"/>
</dbReference>
<dbReference type="Proteomes" id="UP000655225">
    <property type="component" value="Unassembled WGS sequence"/>
</dbReference>
<comment type="cofactor">
    <cofactor evidence="1">
        <name>Mg(2+)</name>
        <dbReference type="ChEBI" id="CHEBI:18420"/>
    </cofactor>
</comment>
<feature type="domain" description="Terpene synthase metal-binding" evidence="6">
    <location>
        <begin position="258"/>
        <end position="333"/>
    </location>
</feature>
<keyword evidence="8" id="KW-1185">Reference proteome</keyword>
<dbReference type="FunFam" id="1.50.10.130:FF:000002">
    <property type="entry name" value="Ent-copalyl diphosphate synthase, chloroplastic"/>
    <property type="match status" value="1"/>
</dbReference>
<dbReference type="Pfam" id="PF03936">
    <property type="entry name" value="Terpene_synth_C"/>
    <property type="match status" value="1"/>
</dbReference>
<dbReference type="SUPFAM" id="SSF48576">
    <property type="entry name" value="Terpenoid synthases"/>
    <property type="match status" value="1"/>
</dbReference>
<keyword evidence="4" id="KW-0732">Signal</keyword>
<dbReference type="GO" id="GO:0016102">
    <property type="term" value="P:diterpenoid biosynthetic process"/>
    <property type="evidence" value="ECO:0007669"/>
    <property type="project" value="TreeGrafter"/>
</dbReference>